<evidence type="ECO:0000313" key="3">
    <source>
        <dbReference type="Proteomes" id="UP001234989"/>
    </source>
</evidence>
<evidence type="ECO:0000313" key="2">
    <source>
        <dbReference type="EMBL" id="WMV13953.1"/>
    </source>
</evidence>
<feature type="domain" description="Tf2-1-like SH3-like" evidence="1">
    <location>
        <begin position="3"/>
        <end position="51"/>
    </location>
</feature>
<gene>
    <name evidence="2" type="ORF">MTR67_007338</name>
</gene>
<keyword evidence="3" id="KW-1185">Reference proteome</keyword>
<dbReference type="PANTHER" id="PTHR46148">
    <property type="entry name" value="CHROMO DOMAIN-CONTAINING PROTEIN"/>
    <property type="match status" value="1"/>
</dbReference>
<reference evidence="2" key="1">
    <citation type="submission" date="2023-08" db="EMBL/GenBank/DDBJ databases">
        <title>A de novo genome assembly of Solanum verrucosum Schlechtendal, a Mexican diploid species geographically isolated from the other diploid A-genome species in potato relatives.</title>
        <authorList>
            <person name="Hosaka K."/>
        </authorList>
    </citation>
    <scope>NUCLEOTIDE SEQUENCE</scope>
    <source>
        <tissue evidence="2">Young leaves</tissue>
    </source>
</reference>
<dbReference type="PANTHER" id="PTHR46148:SF60">
    <property type="entry name" value="CHROMO DOMAIN-CONTAINING PROTEIN"/>
    <property type="match status" value="1"/>
</dbReference>
<dbReference type="InterPro" id="IPR056924">
    <property type="entry name" value="SH3_Tf2-1"/>
</dbReference>
<proteinExistence type="predicted"/>
<dbReference type="EMBL" id="CP133613">
    <property type="protein sequence ID" value="WMV13953.1"/>
    <property type="molecule type" value="Genomic_DNA"/>
</dbReference>
<dbReference type="Pfam" id="PF24626">
    <property type="entry name" value="SH3_Tf2-1"/>
    <property type="match status" value="1"/>
</dbReference>
<name>A0AAF0Q018_SOLVR</name>
<evidence type="ECO:0000259" key="1">
    <source>
        <dbReference type="Pfam" id="PF24626"/>
    </source>
</evidence>
<sequence length="98" mass="11863">MRFGRRGKLIPRFIDPFENLRRVRELSYEIALPLALSSVHNVFHIFIFRQYFPDESHMLQWELVQLDKTLRFKLEPVAILDRQVRQLRSKKISLVKVQ</sequence>
<dbReference type="AlphaFoldDB" id="A0AAF0Q018"/>
<accession>A0AAF0Q018</accession>
<organism evidence="2 3">
    <name type="scientific">Solanum verrucosum</name>
    <dbReference type="NCBI Taxonomy" id="315347"/>
    <lineage>
        <taxon>Eukaryota</taxon>
        <taxon>Viridiplantae</taxon>
        <taxon>Streptophyta</taxon>
        <taxon>Embryophyta</taxon>
        <taxon>Tracheophyta</taxon>
        <taxon>Spermatophyta</taxon>
        <taxon>Magnoliopsida</taxon>
        <taxon>eudicotyledons</taxon>
        <taxon>Gunneridae</taxon>
        <taxon>Pentapetalae</taxon>
        <taxon>asterids</taxon>
        <taxon>lamiids</taxon>
        <taxon>Solanales</taxon>
        <taxon>Solanaceae</taxon>
        <taxon>Solanoideae</taxon>
        <taxon>Solaneae</taxon>
        <taxon>Solanum</taxon>
    </lineage>
</organism>
<protein>
    <recommendedName>
        <fullName evidence="1">Tf2-1-like SH3-like domain-containing protein</fullName>
    </recommendedName>
</protein>
<dbReference type="Proteomes" id="UP001234989">
    <property type="component" value="Chromosome 2"/>
</dbReference>